<dbReference type="Gene3D" id="2.40.30.170">
    <property type="match status" value="1"/>
</dbReference>
<keyword evidence="4" id="KW-1185">Reference proteome</keyword>
<dbReference type="EMBL" id="JBHMEC010000006">
    <property type="protein sequence ID" value="MFB9148777.1"/>
    <property type="molecule type" value="Genomic_DNA"/>
</dbReference>
<sequence>MSALLIVGAGLAWQYRAELSAAINLPDAPPARQAGQDTEAPGVPVIAAEVTTMPDDLTFSAIGTGFALRSVTLRAPASGEITELAIAPGARFETGDVLMHLRDTDERLALALAEARLERATSERNRYRALQDTGAAATARFEEAETDFKVARIAVEQARADLEDRTLRAPFDGVSGLASVEEGDRIVADDAISSYDDRSRILVEFDLPEALLSRVRIGLKVSAQTPAVEGRRFDGEVMAIDSRVEADTRTARVRAAIDNASDLLRPGASFSIRLDLPGKSYPAVPELALQFSGGALQVWRVSGGTAEPVRVELVRRRDGQVIVDGPLTEGERIIVEGTQRLRPGIEVNVLNDVGAVRS</sequence>
<dbReference type="SUPFAM" id="SSF111369">
    <property type="entry name" value="HlyD-like secretion proteins"/>
    <property type="match status" value="1"/>
</dbReference>
<evidence type="ECO:0000259" key="2">
    <source>
        <dbReference type="Pfam" id="PF25954"/>
    </source>
</evidence>
<gene>
    <name evidence="3" type="ORF">ACFFU4_03310</name>
</gene>
<dbReference type="NCBIfam" id="TIGR01730">
    <property type="entry name" value="RND_mfp"/>
    <property type="match status" value="1"/>
</dbReference>
<dbReference type="Proteomes" id="UP001589670">
    <property type="component" value="Unassembled WGS sequence"/>
</dbReference>
<dbReference type="Gene3D" id="2.40.420.20">
    <property type="match status" value="1"/>
</dbReference>
<evidence type="ECO:0000256" key="1">
    <source>
        <dbReference type="ARBA" id="ARBA00009477"/>
    </source>
</evidence>
<feature type="domain" description="CusB-like beta-barrel" evidence="2">
    <location>
        <begin position="203"/>
        <end position="275"/>
    </location>
</feature>
<dbReference type="Gene3D" id="2.40.50.100">
    <property type="match status" value="1"/>
</dbReference>
<comment type="similarity">
    <text evidence="1">Belongs to the membrane fusion protein (MFP) (TC 8.A.1) family.</text>
</comment>
<dbReference type="RefSeq" id="WP_377067027.1">
    <property type="nucleotide sequence ID" value="NZ_JBHMEC010000006.1"/>
</dbReference>
<accession>A0ABV5HWS0</accession>
<reference evidence="3 4" key="1">
    <citation type="submission" date="2024-09" db="EMBL/GenBank/DDBJ databases">
        <authorList>
            <person name="Sun Q."/>
            <person name="Mori K."/>
        </authorList>
    </citation>
    <scope>NUCLEOTIDE SEQUENCE [LARGE SCALE GENOMIC DNA]</scope>
    <source>
        <strain evidence="3 4">CECT 9424</strain>
    </source>
</reference>
<organism evidence="3 4">
    <name type="scientific">Roseovarius ramblicola</name>
    <dbReference type="NCBI Taxonomy" id="2022336"/>
    <lineage>
        <taxon>Bacteria</taxon>
        <taxon>Pseudomonadati</taxon>
        <taxon>Pseudomonadota</taxon>
        <taxon>Alphaproteobacteria</taxon>
        <taxon>Rhodobacterales</taxon>
        <taxon>Roseobacteraceae</taxon>
        <taxon>Roseovarius</taxon>
    </lineage>
</organism>
<dbReference type="Pfam" id="PF25954">
    <property type="entry name" value="Beta-barrel_RND_2"/>
    <property type="match status" value="1"/>
</dbReference>
<proteinExistence type="inferred from homology"/>
<evidence type="ECO:0000313" key="3">
    <source>
        <dbReference type="EMBL" id="MFB9148777.1"/>
    </source>
</evidence>
<dbReference type="InterPro" id="IPR058792">
    <property type="entry name" value="Beta-barrel_RND_2"/>
</dbReference>
<dbReference type="PANTHER" id="PTHR30469">
    <property type="entry name" value="MULTIDRUG RESISTANCE PROTEIN MDTA"/>
    <property type="match status" value="1"/>
</dbReference>
<dbReference type="PANTHER" id="PTHR30469:SF11">
    <property type="entry name" value="BLL4320 PROTEIN"/>
    <property type="match status" value="1"/>
</dbReference>
<comment type="caution">
    <text evidence="3">The sequence shown here is derived from an EMBL/GenBank/DDBJ whole genome shotgun (WGS) entry which is preliminary data.</text>
</comment>
<protein>
    <submittedName>
        <fullName evidence="3">Efflux RND transporter periplasmic adaptor subunit</fullName>
    </submittedName>
</protein>
<evidence type="ECO:0000313" key="4">
    <source>
        <dbReference type="Proteomes" id="UP001589670"/>
    </source>
</evidence>
<dbReference type="InterPro" id="IPR006143">
    <property type="entry name" value="RND_pump_MFP"/>
</dbReference>
<dbReference type="Gene3D" id="1.10.287.470">
    <property type="entry name" value="Helix hairpin bin"/>
    <property type="match status" value="1"/>
</dbReference>
<name>A0ABV5HWS0_9RHOB</name>